<protein>
    <submittedName>
        <fullName evidence="1">Uncharacterized protein</fullName>
    </submittedName>
</protein>
<evidence type="ECO:0000313" key="1">
    <source>
        <dbReference type="EMBL" id="SEN00047.1"/>
    </source>
</evidence>
<dbReference type="Proteomes" id="UP000198942">
    <property type="component" value="Unassembled WGS sequence"/>
</dbReference>
<dbReference type="STRING" id="551995.SAMN05192574_102132"/>
<keyword evidence="2" id="KW-1185">Reference proteome</keyword>
<proteinExistence type="predicted"/>
<dbReference type="OrthoDB" id="770966at2"/>
<dbReference type="EMBL" id="FOCL01000002">
    <property type="protein sequence ID" value="SEN00047.1"/>
    <property type="molecule type" value="Genomic_DNA"/>
</dbReference>
<sequence length="96" mass="11044">MSDLLSLAEHTLENLGSGVLNLLKNELGEHGTVSKMENHIVICISRTDFEQRLGNLLQQIYRSVEQHFPVRTEQLSIMIRDSETKYENTFKIWPSA</sequence>
<reference evidence="2" key="1">
    <citation type="submission" date="2016-10" db="EMBL/GenBank/DDBJ databases">
        <authorList>
            <person name="Varghese N."/>
            <person name="Submissions S."/>
        </authorList>
    </citation>
    <scope>NUCLEOTIDE SEQUENCE [LARGE SCALE GENOMIC DNA]</scope>
    <source>
        <strain evidence="2">Gh-48</strain>
    </source>
</reference>
<dbReference type="AlphaFoldDB" id="A0A1H8D0N5"/>
<name>A0A1H8D0N5_9SPHI</name>
<evidence type="ECO:0000313" key="2">
    <source>
        <dbReference type="Proteomes" id="UP000198942"/>
    </source>
</evidence>
<gene>
    <name evidence="1" type="ORF">SAMN05192574_102132</name>
</gene>
<organism evidence="1 2">
    <name type="scientific">Mucilaginibacter gossypiicola</name>
    <dbReference type="NCBI Taxonomy" id="551995"/>
    <lineage>
        <taxon>Bacteria</taxon>
        <taxon>Pseudomonadati</taxon>
        <taxon>Bacteroidota</taxon>
        <taxon>Sphingobacteriia</taxon>
        <taxon>Sphingobacteriales</taxon>
        <taxon>Sphingobacteriaceae</taxon>
        <taxon>Mucilaginibacter</taxon>
    </lineage>
</organism>
<accession>A0A1H8D0N5</accession>
<dbReference type="RefSeq" id="WP_091208987.1">
    <property type="nucleotide sequence ID" value="NZ_FOCL01000002.1"/>
</dbReference>